<sequence>MGLPESYTGQSTAVEEPVPMHHGEPIAIVGIGCRLPGQSNNPSSLWGLLKNPIDLSSPFPASRFNSQGFYHEDASHHGTTNSRGSYFLNDDDIQKFDAQFFNISPQEAESMDPQHRLLLEVVYEALEDAGIPLAKASGSATAAYVGLMTADWQDLQLRDMDTASRYLVTGGARSLASNRLSYFFNWHGPSETIDTACSSSLVAVHHAVQALRSGQATMAVAAGTNLLLAPDMYVMTSNLNMLSPTGKCHMWSSDADGYARGEGVACIMLKTVSKAMADGDHIYAIVRETGVNQDGHTTGITMPSSAAQARLIRETYKRAGLDLRRREDRCQYFEAHGTGTPAGDPVESQAIWDAFFSCQGQPEAAAEQLIVGSVKTVLGHLEGCAGIAGLIKVALGLQSSFIPGNLHLGTPNPKIAPMLDSGKLLVPTTGLPWPQTDSCRRASVNSFGFGGTNAHAILESFHDPRRQQQLPQRQSISKDAAGGATAAQSQTVTVVLSAASEPALADLVAKYAEYLETNPDVDLERLAWTTQKRRTRLPYGIPFIGSSRAALVRQMRTAEKAFRDGGQMGKPGPPSPSGRRELLGVFTGQGAQWATMGAKLLDASPVFAQTIALLEDVLSDTMADGETEAQPWSLSEELRAPAGSSRIGEAEYAQPLSTAVQVALIDLLRSLGIEFSAVVGHSSGEMAAAYAAGFLSATDAIRLAYFRGIFCKLGHSPNVGVSSTQVGAASEEARGGMMAANISWDEALELCADEHLGFGGRVWVAANNAPKSVTLSGDLGKLREMQTLLRERNVPVQMLRVDKAYHSPHMNISADAFRAVLARCHLDGPPPPPGPGKKTPVWISSVFTDWAPLTADDESVPDLAWSPHYWIENMLAPVRFRDALERVARLKKIEVGVEVGPHAALRRQVSDTWVAAQGPIAYQGTLARSCNDQESFAIFMGFLWQHGFDVDFDAPCASMDKSLVGHGAVTQKVGQVALTGLPSMPWMHTRVYWTESARLAQLIRRGPADDLIGHCIERGIVYDNDGSSRGNTRLGEWRWRQILRVSELPWLQGHKVQGQVVFPAAGYCVMAMRAAEQLVKSLSIGSTTRQGTTKSMADDGALGLDLIELENVDIGRAIIFAENNRDGIDVTVRLHGITVNKDGSRQVSDPAPPCIIDSSSTLEAYFSIQAQLPTVGEPGRPNEPFLACSGRLVGTVRSSLLPISNAMPAYFDDPVYMQDISPSTLYKTYAEAGLHYSAPFRLDSLERTFGRARSTLTHAKLNEFTTTTSCFPVAALDNSFQTALSAFSAPGDGRLLNAYLPRTIGRLRMHMAAFKNTATPGSGFLFDATIKGRPESGDPANEPTSSWTASVEGVLASPHDSATGTAGGRRIIFQVQDLFCVSLVPSEGPYRDGIFTEKIWAPDPEYALCELELETEGLGDKAHLQTVEELTHYYICQVYQGFSREEAESDKTQWFIKRLWQWLDHVVGVSSGRASPTPSVEPFRNPWAEDPDRFRRLMERVEPMKNLVEIQILQAVANNMLRVMRQEEGPTILEVLFKDDMLGRLYREPAVYARVNRYLGRAAKAISHRFPRCDIIEVGAGTGGGTQAMFNGLRGAYHSYTFTDISSGFFTQAKAKFADEVDRMVFKTLDVEKDAVEQGFLPAAYDIVVASNVLHATKDIGNSLANIRKLLKPGGYLLLIEVTAVDKVLVPFLMGAVPGWWLFQDKWRAGTFSPLLTPTGWDTVLRESGYDTGTENLFHDMSTPDDHLSSVIVARATDADWMDFQSCRTAPSSRFHSESIIVVASPDTYHRDAGPCISRQVAVDLCDSISGFYNRHAAEVEYAGKQLVITIVDSLDKALASPGFDKSMLVVLSDLDHPIMNGITPAAWEALKSTFGRVSQPIVWVTRQRLCSGDPHQSMLVGMGRCARYENPGLVLRFVDLDCSDRSCPGPAAMRTLAREVWQANFKTSAGGSWLGSVEHEVSIDKEGRLLLPRLVSVESSNERYLAGRRGLVHDEDDVEADTCGSNEDENDYGSLPEEELSRPWHQSGNLPSPSLSEWAVSPVLKDHHQPASLLLSHPKRLTLLGGLGKSPCYLSMARQRTTQEATLVLSSRLPARQNCIAATFADTDDLFIPLGNIARRQSLASDHSFFSNLVRLVAADMVFRGHHGGCKQEPAIMILEPNKSLEPALIELSREWKRPLYIVTKRTFPPSTPLESPTDVTYLHPNMSPHRVSRLLSRHRKGLYLDWTCLRDVPNSNVSPEDGKETLGFPLPRGFKKASEAGFLGRADLNNSFGSGFLEIPKLEKEVLSARMQRIATLAAAAALSVTQEALNRDEIKQTGLIDWSAPVDDEGPPRILENPRHLFSPDKTYLFAGITSDLGLSMVKWLIENGARKIALTSRTPELPKLWLDEMAALGARVCSFAMDVTDAVSVQTLCSEIEASMGPVAGVVFGAMVLKDTLLESMPFDTLQSVLAPKVQGSHHVEAYFAHRALDFFIFMSSMSAIVGIRGQSNYCAGNMYGRALVRARRARGQAASTIDLSTVFGVGHFANAGRETLDTVRANLRGFNTLPIGVPDVLAAFHEAVLRGRPDAPGTGDVIVGLGSEEAVAGPHQPPVPAAWHGDPRFGYFTARASQRLMQDATARSQGSGAARDGSRDVRKKLAAETTDQGRLATLSKCFALAVAETMQLPEGTPPRLDVRLMDYGIDSLVAVDLRAWFLRELEVSVPVLSILNGESIRELCKRVLSQMQSH</sequence>
<keyword evidence="3" id="KW-0489">Methyltransferase</keyword>
<dbReference type="InterPro" id="IPR057326">
    <property type="entry name" value="KR_dom"/>
</dbReference>
<dbReference type="InterPro" id="IPR020807">
    <property type="entry name" value="PKS_DH"/>
</dbReference>
<dbReference type="GO" id="GO:0032259">
    <property type="term" value="P:methylation"/>
    <property type="evidence" value="ECO:0007669"/>
    <property type="project" value="UniProtKB-KW"/>
</dbReference>
<evidence type="ECO:0000256" key="5">
    <source>
        <dbReference type="ARBA" id="ARBA00023002"/>
    </source>
</evidence>
<feature type="active site" description="Proton acceptor; for dehydratase activity" evidence="7">
    <location>
        <position position="1054"/>
    </location>
</feature>
<evidence type="ECO:0000259" key="9">
    <source>
        <dbReference type="PROSITE" id="PS50075"/>
    </source>
</evidence>
<dbReference type="Gene3D" id="3.40.366.10">
    <property type="entry name" value="Malonyl-Coenzyme A Acyl Carrier Protein, domain 2"/>
    <property type="match status" value="1"/>
</dbReference>
<dbReference type="InterPro" id="IPR006162">
    <property type="entry name" value="Ppantetheine_attach_site"/>
</dbReference>
<feature type="region of interest" description="Disordered" evidence="8">
    <location>
        <begin position="2620"/>
        <end position="2642"/>
    </location>
</feature>
<dbReference type="RefSeq" id="XP_030976539.1">
    <property type="nucleotide sequence ID" value="XM_031131777.1"/>
</dbReference>
<accession>A0A6P8ANR2</accession>
<dbReference type="InterPro" id="IPR032821">
    <property type="entry name" value="PKS_assoc"/>
</dbReference>
<dbReference type="GO" id="GO:0006633">
    <property type="term" value="P:fatty acid biosynthetic process"/>
    <property type="evidence" value="ECO:0007669"/>
    <property type="project" value="InterPro"/>
</dbReference>
<dbReference type="CDD" id="cd02440">
    <property type="entry name" value="AdoMet_MTases"/>
    <property type="match status" value="1"/>
</dbReference>
<dbReference type="InterPro" id="IPR013968">
    <property type="entry name" value="PKS_KR"/>
</dbReference>
<dbReference type="InterPro" id="IPR020806">
    <property type="entry name" value="PKS_PP-bd"/>
</dbReference>
<dbReference type="InterPro" id="IPR016036">
    <property type="entry name" value="Malonyl_transacylase_ACP-bd"/>
</dbReference>
<feature type="compositionally biased region" description="Basic and acidic residues" evidence="8">
    <location>
        <begin position="2633"/>
        <end position="2642"/>
    </location>
</feature>
<dbReference type="Proteomes" id="UP000515153">
    <property type="component" value="Chromosome V"/>
</dbReference>
<dbReference type="Pfam" id="PF02801">
    <property type="entry name" value="Ketoacyl-synt_C"/>
    <property type="match status" value="1"/>
</dbReference>
<dbReference type="InterPro" id="IPR016039">
    <property type="entry name" value="Thiolase-like"/>
</dbReference>
<feature type="domain" description="Carrier" evidence="9">
    <location>
        <begin position="2653"/>
        <end position="2728"/>
    </location>
</feature>
<dbReference type="InterPro" id="IPR049900">
    <property type="entry name" value="PKS_mFAS_DH"/>
</dbReference>
<feature type="region of interest" description="N-terminal hotdog fold" evidence="7">
    <location>
        <begin position="1014"/>
        <end position="1199"/>
    </location>
</feature>
<dbReference type="PROSITE" id="PS52004">
    <property type="entry name" value="KS3_2"/>
    <property type="match status" value="1"/>
</dbReference>
<dbReference type="Pfam" id="PF16197">
    <property type="entry name" value="KAsynt_C_assoc"/>
    <property type="match status" value="1"/>
</dbReference>
<dbReference type="SUPFAM" id="SSF53901">
    <property type="entry name" value="Thiolase-like"/>
    <property type="match status" value="1"/>
</dbReference>
<dbReference type="SUPFAM" id="SSF51735">
    <property type="entry name" value="NAD(P)-binding Rossmann-fold domains"/>
    <property type="match status" value="1"/>
</dbReference>
<dbReference type="Gene3D" id="3.40.50.150">
    <property type="entry name" value="Vaccinia Virus protein VP39"/>
    <property type="match status" value="1"/>
</dbReference>
<feature type="active site" description="Proton donor; for dehydratase activity" evidence="7">
    <location>
        <position position="1277"/>
    </location>
</feature>
<dbReference type="Pfam" id="PF21089">
    <property type="entry name" value="PKS_DH_N"/>
    <property type="match status" value="1"/>
</dbReference>
<dbReference type="Pfam" id="PF23297">
    <property type="entry name" value="ACP_SdgA_C"/>
    <property type="match status" value="1"/>
</dbReference>
<proteinExistence type="predicted"/>
<evidence type="ECO:0000256" key="3">
    <source>
        <dbReference type="ARBA" id="ARBA00022603"/>
    </source>
</evidence>
<feature type="domain" description="PKS/mFAS DH" evidence="11">
    <location>
        <begin position="1014"/>
        <end position="1389"/>
    </location>
</feature>
<feature type="compositionally biased region" description="Acidic residues" evidence="8">
    <location>
        <begin position="1997"/>
        <end position="2012"/>
    </location>
</feature>
<evidence type="ECO:0000259" key="11">
    <source>
        <dbReference type="PROSITE" id="PS52019"/>
    </source>
</evidence>
<evidence type="ECO:0000256" key="2">
    <source>
        <dbReference type="ARBA" id="ARBA00022553"/>
    </source>
</evidence>
<dbReference type="GO" id="GO:0016491">
    <property type="term" value="F:oxidoreductase activity"/>
    <property type="evidence" value="ECO:0007669"/>
    <property type="project" value="UniProtKB-KW"/>
</dbReference>
<evidence type="ECO:0000313" key="12">
    <source>
        <dbReference type="Proteomes" id="UP000515153"/>
    </source>
</evidence>
<dbReference type="Gene3D" id="3.10.129.110">
    <property type="entry name" value="Polyketide synthase dehydratase"/>
    <property type="match status" value="1"/>
</dbReference>
<dbReference type="KEGG" id="pgri:PgNI_11813"/>
<dbReference type="InterPro" id="IPR014031">
    <property type="entry name" value="Ketoacyl_synth_C"/>
</dbReference>
<dbReference type="SMART" id="SM00823">
    <property type="entry name" value="PKS_PP"/>
    <property type="match status" value="1"/>
</dbReference>
<dbReference type="GeneID" id="41966682"/>
<dbReference type="InterPro" id="IPR050091">
    <property type="entry name" value="PKS_NRPS_Biosynth_Enz"/>
</dbReference>
<dbReference type="InterPro" id="IPR014043">
    <property type="entry name" value="Acyl_transferase_dom"/>
</dbReference>
<dbReference type="GO" id="GO:0008168">
    <property type="term" value="F:methyltransferase activity"/>
    <property type="evidence" value="ECO:0007669"/>
    <property type="project" value="UniProtKB-KW"/>
</dbReference>
<feature type="domain" description="Ketosynthase family 3 (KS3)" evidence="10">
    <location>
        <begin position="23"/>
        <end position="460"/>
    </location>
</feature>
<dbReference type="SUPFAM" id="SSF52151">
    <property type="entry name" value="FabD/lysophospholipase-like"/>
    <property type="match status" value="1"/>
</dbReference>
<dbReference type="Gene3D" id="1.10.1200.10">
    <property type="entry name" value="ACP-like"/>
    <property type="match status" value="1"/>
</dbReference>
<gene>
    <name evidence="13" type="ORF">PgNI_11813</name>
</gene>
<dbReference type="InterPro" id="IPR042104">
    <property type="entry name" value="PKS_dehydratase_sf"/>
</dbReference>
<organism evidence="12 13">
    <name type="scientific">Pyricularia grisea</name>
    <name type="common">Crabgrass-specific blast fungus</name>
    <name type="synonym">Magnaporthe grisea</name>
    <dbReference type="NCBI Taxonomy" id="148305"/>
    <lineage>
        <taxon>Eukaryota</taxon>
        <taxon>Fungi</taxon>
        <taxon>Dikarya</taxon>
        <taxon>Ascomycota</taxon>
        <taxon>Pezizomycotina</taxon>
        <taxon>Sordariomycetes</taxon>
        <taxon>Sordariomycetidae</taxon>
        <taxon>Magnaporthales</taxon>
        <taxon>Pyriculariaceae</taxon>
        <taxon>Pyricularia</taxon>
    </lineage>
</organism>
<dbReference type="InterPro" id="IPR016035">
    <property type="entry name" value="Acyl_Trfase/lysoPLipase"/>
</dbReference>
<dbReference type="InterPro" id="IPR013217">
    <property type="entry name" value="Methyltransf_12"/>
</dbReference>
<keyword evidence="5" id="KW-0560">Oxidoreductase</keyword>
<dbReference type="Pfam" id="PF00698">
    <property type="entry name" value="Acyl_transf_1"/>
    <property type="match status" value="1"/>
</dbReference>
<dbReference type="InterPro" id="IPR018201">
    <property type="entry name" value="Ketoacyl_synth_AS"/>
</dbReference>
<dbReference type="InterPro" id="IPR014030">
    <property type="entry name" value="Ketoacyl_synth_N"/>
</dbReference>
<dbReference type="PROSITE" id="PS50075">
    <property type="entry name" value="CARRIER"/>
    <property type="match status" value="1"/>
</dbReference>
<dbReference type="PANTHER" id="PTHR43775">
    <property type="entry name" value="FATTY ACID SYNTHASE"/>
    <property type="match status" value="1"/>
</dbReference>
<dbReference type="SMART" id="SM00826">
    <property type="entry name" value="PKS_DH"/>
    <property type="match status" value="1"/>
</dbReference>
<dbReference type="GO" id="GO:0031177">
    <property type="term" value="F:phosphopantetheine binding"/>
    <property type="evidence" value="ECO:0007669"/>
    <property type="project" value="InterPro"/>
</dbReference>
<dbReference type="InterPro" id="IPR020841">
    <property type="entry name" value="PKS_Beta-ketoAc_synthase_dom"/>
</dbReference>
<dbReference type="Pfam" id="PF00109">
    <property type="entry name" value="ketoacyl-synt"/>
    <property type="match status" value="1"/>
</dbReference>
<keyword evidence="6" id="KW-0511">Multifunctional enzyme</keyword>
<dbReference type="SMART" id="SM00825">
    <property type="entry name" value="PKS_KS"/>
    <property type="match status" value="1"/>
</dbReference>
<evidence type="ECO:0000256" key="8">
    <source>
        <dbReference type="SAM" id="MobiDB-lite"/>
    </source>
</evidence>
<keyword evidence="2" id="KW-0597">Phosphoprotein</keyword>
<dbReference type="PROSITE" id="PS00012">
    <property type="entry name" value="PHOSPHOPANTETHEINE"/>
    <property type="match status" value="1"/>
</dbReference>
<dbReference type="PROSITE" id="PS52019">
    <property type="entry name" value="PKS_MFAS_DH"/>
    <property type="match status" value="1"/>
</dbReference>
<evidence type="ECO:0000256" key="6">
    <source>
        <dbReference type="ARBA" id="ARBA00023268"/>
    </source>
</evidence>
<dbReference type="InterPro" id="IPR001227">
    <property type="entry name" value="Ac_transferase_dom_sf"/>
</dbReference>
<dbReference type="PANTHER" id="PTHR43775:SF20">
    <property type="entry name" value="HYBRID PKS-NRPS SYNTHETASE APDA"/>
    <property type="match status" value="1"/>
</dbReference>
<reference evidence="12 13" key="1">
    <citation type="journal article" date="2019" name="Mol. Biol. Evol.">
        <title>Blast fungal genomes show frequent chromosomal changes, gene gains and losses, and effector gene turnover.</title>
        <authorList>
            <person name="Gomez Luciano L.B."/>
            <person name="Jason Tsai I."/>
            <person name="Chuma I."/>
            <person name="Tosa Y."/>
            <person name="Chen Y.H."/>
            <person name="Li J.Y."/>
            <person name="Li M.Y."/>
            <person name="Jade Lu M.Y."/>
            <person name="Nakayashiki H."/>
            <person name="Li W.H."/>
        </authorList>
    </citation>
    <scope>NUCLEOTIDE SEQUENCE [LARGE SCALE GENOMIC DNA]</scope>
    <source>
        <strain evidence="12 13">NI907</strain>
    </source>
</reference>
<evidence type="ECO:0000313" key="13">
    <source>
        <dbReference type="RefSeq" id="XP_030976539.1"/>
    </source>
</evidence>
<reference evidence="13" key="2">
    <citation type="submission" date="2019-10" db="EMBL/GenBank/DDBJ databases">
        <authorList>
            <consortium name="NCBI Genome Project"/>
        </authorList>
    </citation>
    <scope>NUCLEOTIDE SEQUENCE</scope>
    <source>
        <strain evidence="13">NI907</strain>
    </source>
</reference>
<dbReference type="PROSITE" id="PS00606">
    <property type="entry name" value="KS3_1"/>
    <property type="match status" value="1"/>
</dbReference>
<dbReference type="SMART" id="SM00827">
    <property type="entry name" value="PKS_AT"/>
    <property type="match status" value="1"/>
</dbReference>
<dbReference type="CDD" id="cd00833">
    <property type="entry name" value="PKS"/>
    <property type="match status" value="1"/>
</dbReference>
<evidence type="ECO:0008006" key="14">
    <source>
        <dbReference type="Google" id="ProtNLM"/>
    </source>
</evidence>
<feature type="region of interest" description="Disordered" evidence="8">
    <location>
        <begin position="1997"/>
        <end position="2029"/>
    </location>
</feature>
<dbReference type="InterPro" id="IPR036291">
    <property type="entry name" value="NAD(P)-bd_dom_sf"/>
</dbReference>
<keyword evidence="1" id="KW-0596">Phosphopantetheine</keyword>
<reference evidence="13" key="3">
    <citation type="submission" date="2025-08" db="UniProtKB">
        <authorList>
            <consortium name="RefSeq"/>
        </authorList>
    </citation>
    <scope>IDENTIFICATION</scope>
    <source>
        <strain evidence="13">NI907</strain>
    </source>
</reference>
<dbReference type="Gene3D" id="3.40.50.720">
    <property type="entry name" value="NAD(P)-binding Rossmann-like Domain"/>
    <property type="match status" value="2"/>
</dbReference>
<dbReference type="InterPro" id="IPR049552">
    <property type="entry name" value="PKS_DH_N"/>
</dbReference>
<dbReference type="FunFam" id="3.40.47.10:FF:000019">
    <property type="entry name" value="Polyketide synthase type I"/>
    <property type="match status" value="1"/>
</dbReference>
<dbReference type="Gene3D" id="3.30.70.3290">
    <property type="match status" value="1"/>
</dbReference>
<evidence type="ECO:0000256" key="4">
    <source>
        <dbReference type="ARBA" id="ARBA00022679"/>
    </source>
</evidence>
<dbReference type="Gene3D" id="3.40.47.10">
    <property type="match status" value="1"/>
</dbReference>
<dbReference type="SUPFAM" id="SSF55048">
    <property type="entry name" value="Probable ACP-binding domain of malonyl-CoA ACP transacylase"/>
    <property type="match status" value="1"/>
</dbReference>
<dbReference type="SUPFAM" id="SSF53335">
    <property type="entry name" value="S-adenosyl-L-methionine-dependent methyltransferases"/>
    <property type="match status" value="1"/>
</dbReference>
<dbReference type="InterPro" id="IPR009081">
    <property type="entry name" value="PP-bd_ACP"/>
</dbReference>
<dbReference type="Pfam" id="PF08659">
    <property type="entry name" value="KR"/>
    <property type="match status" value="1"/>
</dbReference>
<protein>
    <recommendedName>
        <fullName evidence="14">Polyketide synthase</fullName>
    </recommendedName>
</protein>
<evidence type="ECO:0000256" key="7">
    <source>
        <dbReference type="PROSITE-ProRule" id="PRU01363"/>
    </source>
</evidence>
<keyword evidence="4" id="KW-0808">Transferase</keyword>
<dbReference type="SMART" id="SM00822">
    <property type="entry name" value="PKS_KR"/>
    <property type="match status" value="1"/>
</dbReference>
<evidence type="ECO:0000256" key="1">
    <source>
        <dbReference type="ARBA" id="ARBA00022450"/>
    </source>
</evidence>
<feature type="region of interest" description="C-terminal hotdog fold" evidence="7">
    <location>
        <begin position="1217"/>
        <end position="1389"/>
    </location>
</feature>
<dbReference type="InterPro" id="IPR036736">
    <property type="entry name" value="ACP-like_sf"/>
</dbReference>
<name>A0A6P8ANR2_PYRGI</name>
<dbReference type="GO" id="GO:0004312">
    <property type="term" value="F:fatty acid synthase activity"/>
    <property type="evidence" value="ECO:0007669"/>
    <property type="project" value="TreeGrafter"/>
</dbReference>
<dbReference type="Pfam" id="PF08242">
    <property type="entry name" value="Methyltransf_12"/>
    <property type="match status" value="1"/>
</dbReference>
<dbReference type="InterPro" id="IPR029063">
    <property type="entry name" value="SAM-dependent_MTases_sf"/>
</dbReference>
<dbReference type="GO" id="GO:0044550">
    <property type="term" value="P:secondary metabolite biosynthetic process"/>
    <property type="evidence" value="ECO:0007669"/>
    <property type="project" value="UniProtKB-ARBA"/>
</dbReference>
<keyword evidence="12" id="KW-1185">Reference proteome</keyword>
<dbReference type="GO" id="GO:0004315">
    <property type="term" value="F:3-oxoacyl-[acyl-carrier-protein] synthase activity"/>
    <property type="evidence" value="ECO:0007669"/>
    <property type="project" value="InterPro"/>
</dbReference>
<dbReference type="SUPFAM" id="SSF47336">
    <property type="entry name" value="ACP-like"/>
    <property type="match status" value="1"/>
</dbReference>
<evidence type="ECO:0000259" key="10">
    <source>
        <dbReference type="PROSITE" id="PS52004"/>
    </source>
</evidence>